<dbReference type="Proteomes" id="UP000315440">
    <property type="component" value="Unassembled WGS sequence"/>
</dbReference>
<dbReference type="Gene3D" id="3.40.190.10">
    <property type="entry name" value="Periplasmic binding protein-like II"/>
    <property type="match status" value="1"/>
</dbReference>
<dbReference type="AlphaFoldDB" id="A0A5C5ZTP6"/>
<dbReference type="InterPro" id="IPR006059">
    <property type="entry name" value="SBP"/>
</dbReference>
<evidence type="ECO:0000256" key="1">
    <source>
        <dbReference type="ARBA" id="ARBA00004418"/>
    </source>
</evidence>
<keyword evidence="3" id="KW-0813">Transport</keyword>
<feature type="region of interest" description="Disordered" evidence="4">
    <location>
        <begin position="352"/>
        <end position="378"/>
    </location>
</feature>
<evidence type="ECO:0000313" key="5">
    <source>
        <dbReference type="EMBL" id="TWT90620.1"/>
    </source>
</evidence>
<keyword evidence="6" id="KW-1185">Reference proteome</keyword>
<protein>
    <recommendedName>
        <fullName evidence="7">Bacterial extracellular solute-binding protein</fullName>
    </recommendedName>
</protein>
<dbReference type="SUPFAM" id="SSF53850">
    <property type="entry name" value="Periplasmic binding protein-like II"/>
    <property type="match status" value="1"/>
</dbReference>
<evidence type="ECO:0000256" key="3">
    <source>
        <dbReference type="ARBA" id="ARBA00022448"/>
    </source>
</evidence>
<feature type="compositionally biased region" description="Basic and acidic residues" evidence="4">
    <location>
        <begin position="369"/>
        <end position="378"/>
    </location>
</feature>
<comment type="subcellular location">
    <subcellularLocation>
        <location evidence="1">Periplasm</location>
    </subcellularLocation>
</comment>
<name>A0A5C5ZTP6_9BACT</name>
<dbReference type="PANTHER" id="PTHR43649:SF29">
    <property type="entry name" value="OSMOPROTECTIVE COMPOUNDS-BINDING PROTEIN GGTB"/>
    <property type="match status" value="1"/>
</dbReference>
<dbReference type="PANTHER" id="PTHR43649">
    <property type="entry name" value="ARABINOSE-BINDING PROTEIN-RELATED"/>
    <property type="match status" value="1"/>
</dbReference>
<dbReference type="Pfam" id="PF01547">
    <property type="entry name" value="SBP_bac_1"/>
    <property type="match status" value="1"/>
</dbReference>
<comment type="caution">
    <text evidence="5">The sequence shown here is derived from an EMBL/GenBank/DDBJ whole genome shotgun (WGS) entry which is preliminary data.</text>
</comment>
<comment type="similarity">
    <text evidence="2">Belongs to the bacterial solute-binding protein 1 family.</text>
</comment>
<dbReference type="GO" id="GO:0042597">
    <property type="term" value="C:periplasmic space"/>
    <property type="evidence" value="ECO:0007669"/>
    <property type="project" value="UniProtKB-SubCell"/>
</dbReference>
<evidence type="ECO:0000313" key="6">
    <source>
        <dbReference type="Proteomes" id="UP000315440"/>
    </source>
</evidence>
<accession>A0A5C5ZTP6</accession>
<dbReference type="EMBL" id="SJPQ01000001">
    <property type="protein sequence ID" value="TWT90620.1"/>
    <property type="molecule type" value="Genomic_DNA"/>
</dbReference>
<organism evidence="5 6">
    <name type="scientific">Pseudobythopirellula maris</name>
    <dbReference type="NCBI Taxonomy" id="2527991"/>
    <lineage>
        <taxon>Bacteria</taxon>
        <taxon>Pseudomonadati</taxon>
        <taxon>Planctomycetota</taxon>
        <taxon>Planctomycetia</taxon>
        <taxon>Pirellulales</taxon>
        <taxon>Lacipirellulaceae</taxon>
        <taxon>Pseudobythopirellula</taxon>
    </lineage>
</organism>
<dbReference type="InterPro" id="IPR050490">
    <property type="entry name" value="Bact_solute-bd_prot1"/>
</dbReference>
<evidence type="ECO:0000256" key="2">
    <source>
        <dbReference type="ARBA" id="ARBA00008520"/>
    </source>
</evidence>
<reference evidence="5 6" key="1">
    <citation type="submission" date="2019-02" db="EMBL/GenBank/DDBJ databases">
        <title>Deep-cultivation of Planctomycetes and their phenomic and genomic characterization uncovers novel biology.</title>
        <authorList>
            <person name="Wiegand S."/>
            <person name="Jogler M."/>
            <person name="Boedeker C."/>
            <person name="Pinto D."/>
            <person name="Vollmers J."/>
            <person name="Rivas-Marin E."/>
            <person name="Kohn T."/>
            <person name="Peeters S.H."/>
            <person name="Heuer A."/>
            <person name="Rast P."/>
            <person name="Oberbeckmann S."/>
            <person name="Bunk B."/>
            <person name="Jeske O."/>
            <person name="Meyerdierks A."/>
            <person name="Storesund J.E."/>
            <person name="Kallscheuer N."/>
            <person name="Luecker S."/>
            <person name="Lage O.M."/>
            <person name="Pohl T."/>
            <person name="Merkel B.J."/>
            <person name="Hornburger P."/>
            <person name="Mueller R.-W."/>
            <person name="Bruemmer F."/>
            <person name="Labrenz M."/>
            <person name="Spormann A.M."/>
            <person name="Op Den Camp H."/>
            <person name="Overmann J."/>
            <person name="Amann R."/>
            <person name="Jetten M.S.M."/>
            <person name="Mascher T."/>
            <person name="Medema M.H."/>
            <person name="Devos D.P."/>
            <person name="Kaster A.-K."/>
            <person name="Ovreas L."/>
            <person name="Rohde M."/>
            <person name="Galperin M.Y."/>
            <person name="Jogler C."/>
        </authorList>
    </citation>
    <scope>NUCLEOTIDE SEQUENCE [LARGE SCALE GENOMIC DNA]</scope>
    <source>
        <strain evidence="5 6">Mal64</strain>
    </source>
</reference>
<gene>
    <name evidence="5" type="ORF">Mal64_10140</name>
</gene>
<evidence type="ECO:0000256" key="4">
    <source>
        <dbReference type="SAM" id="MobiDB-lite"/>
    </source>
</evidence>
<feature type="compositionally biased region" description="Polar residues" evidence="4">
    <location>
        <begin position="352"/>
        <end position="362"/>
    </location>
</feature>
<evidence type="ECO:0008006" key="7">
    <source>
        <dbReference type="Google" id="ProtNLM"/>
    </source>
</evidence>
<proteinExistence type="inferred from homology"/>
<sequence>MRRRVSEPIDQLWDEEMTRRGARHARIAQAAIALAAVAFAGCPAPNSPPEPKESTPRGAASVTLRVAVENDASLAAAIRRLRGEWNAQGGGELEVVEVEAGSLLSEEPPEADLCVFASRHLGQLSEAGLLRPLRSSVVGDETLRFNDFLPRVREDEIAYGTKPWALPLGCPPPLLLYGGDNDAPPPASWEEVAQRYSWTPPESDHELALAYLAWAAPSAVHRSFEATLFDSKDMTPRLTAPPFVRALGQMVEAAGAEGRPRVRVVWPEREAGARNPVAAHVSGGWQVAPLPGATQAFNPIPEVWDPFEGGPQRASLIASSGRLIAVTSSSRNAAEAFRLAAWLAGPENTRMLATSSDSTANPRGSLARGADDWLGHGDRDRGGQFAAASVETLRSGRRLITPRLVEIDSYLAALGAEVRRSLAGEAEPTAALDAATAAWEAITDRVGRERQRRVYQRSLGLAD</sequence>